<evidence type="ECO:0000313" key="2">
    <source>
        <dbReference type="EMBL" id="KAI1699048.1"/>
    </source>
</evidence>
<feature type="transmembrane region" description="Helical" evidence="1">
    <location>
        <begin position="53"/>
        <end position="71"/>
    </location>
</feature>
<dbReference type="EMBL" id="JAKKPZ010000194">
    <property type="protein sequence ID" value="KAI1699048.1"/>
    <property type="molecule type" value="Genomic_DNA"/>
</dbReference>
<evidence type="ECO:0000256" key="1">
    <source>
        <dbReference type="SAM" id="Phobius"/>
    </source>
</evidence>
<sequence>MNSWFKETFCKHYLYTCQRTEGSRVTPEAIAPAPIPLDDRSNRMSGTFGWNETASIVVLGLLICVLVFLILNSCCKGRSSRAERGNNPGYGIPITLVEEGVVNFAAQPPTVENAS</sequence>
<dbReference type="Proteomes" id="UP001201812">
    <property type="component" value="Unassembled WGS sequence"/>
</dbReference>
<proteinExistence type="predicted"/>
<keyword evidence="1" id="KW-0472">Membrane</keyword>
<keyword evidence="1" id="KW-0812">Transmembrane</keyword>
<comment type="caution">
    <text evidence="2">The sequence shown here is derived from an EMBL/GenBank/DDBJ whole genome shotgun (WGS) entry which is preliminary data.</text>
</comment>
<gene>
    <name evidence="2" type="ORF">DdX_17567</name>
</gene>
<keyword evidence="1" id="KW-1133">Transmembrane helix</keyword>
<name>A0AAD4QVP4_9BILA</name>
<reference evidence="2" key="1">
    <citation type="submission" date="2022-01" db="EMBL/GenBank/DDBJ databases">
        <title>Genome Sequence Resource for Two Populations of Ditylenchus destructor, the Migratory Endoparasitic Phytonematode.</title>
        <authorList>
            <person name="Zhang H."/>
            <person name="Lin R."/>
            <person name="Xie B."/>
        </authorList>
    </citation>
    <scope>NUCLEOTIDE SEQUENCE</scope>
    <source>
        <strain evidence="2">BazhouSP</strain>
    </source>
</reference>
<dbReference type="AlphaFoldDB" id="A0AAD4QVP4"/>
<accession>A0AAD4QVP4</accession>
<protein>
    <submittedName>
        <fullName evidence="2">Uncharacterized protein</fullName>
    </submittedName>
</protein>
<keyword evidence="3" id="KW-1185">Reference proteome</keyword>
<organism evidence="2 3">
    <name type="scientific">Ditylenchus destructor</name>
    <dbReference type="NCBI Taxonomy" id="166010"/>
    <lineage>
        <taxon>Eukaryota</taxon>
        <taxon>Metazoa</taxon>
        <taxon>Ecdysozoa</taxon>
        <taxon>Nematoda</taxon>
        <taxon>Chromadorea</taxon>
        <taxon>Rhabditida</taxon>
        <taxon>Tylenchina</taxon>
        <taxon>Tylenchomorpha</taxon>
        <taxon>Sphaerularioidea</taxon>
        <taxon>Anguinidae</taxon>
        <taxon>Anguininae</taxon>
        <taxon>Ditylenchus</taxon>
    </lineage>
</organism>
<evidence type="ECO:0000313" key="3">
    <source>
        <dbReference type="Proteomes" id="UP001201812"/>
    </source>
</evidence>